<evidence type="ECO:0000313" key="13">
    <source>
        <dbReference type="Proteomes" id="UP000694865"/>
    </source>
</evidence>
<dbReference type="RefSeq" id="XP_006817213.1">
    <property type="nucleotide sequence ID" value="XM_006817150.1"/>
</dbReference>
<evidence type="ECO:0000256" key="2">
    <source>
        <dbReference type="ARBA" id="ARBA00012202"/>
    </source>
</evidence>
<dbReference type="InterPro" id="IPR001245">
    <property type="entry name" value="Ser-Thr/Tyr_kinase_cat_dom"/>
</dbReference>
<keyword evidence="5" id="KW-1133">Transmembrane helix</keyword>
<evidence type="ECO:0000256" key="6">
    <source>
        <dbReference type="ARBA" id="ARBA00023136"/>
    </source>
</evidence>
<comment type="subcellular location">
    <subcellularLocation>
        <location evidence="1">Membrane</location>
        <topology evidence="1">Single-pass membrane protein</topology>
    </subcellularLocation>
</comment>
<dbReference type="PANTHER" id="PTHR11920">
    <property type="entry name" value="GUANYLYL CYCLASE"/>
    <property type="match status" value="1"/>
</dbReference>
<dbReference type="InterPro" id="IPR018297">
    <property type="entry name" value="A/G_cyclase_CS"/>
</dbReference>
<name>A0ABM0MB22_SACKO</name>
<evidence type="ECO:0000256" key="10">
    <source>
        <dbReference type="RuleBase" id="RU003431"/>
    </source>
</evidence>
<feature type="domain" description="Protein kinase" evidence="11">
    <location>
        <begin position="1"/>
        <end position="248"/>
    </location>
</feature>
<dbReference type="PANTHER" id="PTHR11920:SF494">
    <property type="entry name" value="ATRIAL NATRIURETIC PEPTIDE RECEPTOR 2"/>
    <property type="match status" value="1"/>
</dbReference>
<evidence type="ECO:0000256" key="7">
    <source>
        <dbReference type="ARBA" id="ARBA00023239"/>
    </source>
</evidence>
<keyword evidence="8 10" id="KW-0141">cGMP biosynthesis</keyword>
<evidence type="ECO:0000256" key="9">
    <source>
        <dbReference type="RuleBase" id="RU000405"/>
    </source>
</evidence>
<keyword evidence="6" id="KW-0472">Membrane</keyword>
<protein>
    <recommendedName>
        <fullName evidence="2 10">Guanylate cyclase</fullName>
        <ecNumber evidence="2 10">4.6.1.2</ecNumber>
    </recommendedName>
</protein>
<organism evidence="13 14">
    <name type="scientific">Saccoglossus kowalevskii</name>
    <name type="common">Acorn worm</name>
    <dbReference type="NCBI Taxonomy" id="10224"/>
    <lineage>
        <taxon>Eukaryota</taxon>
        <taxon>Metazoa</taxon>
        <taxon>Hemichordata</taxon>
        <taxon>Enteropneusta</taxon>
        <taxon>Harrimaniidae</taxon>
        <taxon>Saccoglossus</taxon>
    </lineage>
</organism>
<dbReference type="EC" id="4.6.1.2" evidence="2 10"/>
<keyword evidence="13" id="KW-1185">Reference proteome</keyword>
<dbReference type="Pfam" id="PF07714">
    <property type="entry name" value="PK_Tyr_Ser-Thr"/>
    <property type="match status" value="1"/>
</dbReference>
<proteinExistence type="inferred from homology"/>
<dbReference type="SUPFAM" id="SSF56112">
    <property type="entry name" value="Protein kinase-like (PK-like)"/>
    <property type="match status" value="1"/>
</dbReference>
<dbReference type="InterPro" id="IPR029787">
    <property type="entry name" value="Nucleotide_cyclase"/>
</dbReference>
<dbReference type="InterPro" id="IPR011009">
    <property type="entry name" value="Kinase-like_dom_sf"/>
</dbReference>
<evidence type="ECO:0000259" key="11">
    <source>
        <dbReference type="PROSITE" id="PS50011"/>
    </source>
</evidence>
<evidence type="ECO:0000256" key="1">
    <source>
        <dbReference type="ARBA" id="ARBA00004167"/>
    </source>
</evidence>
<dbReference type="PROSITE" id="PS50125">
    <property type="entry name" value="GUANYLATE_CYCLASE_2"/>
    <property type="match status" value="1"/>
</dbReference>
<dbReference type="CDD" id="cd07302">
    <property type="entry name" value="CHD"/>
    <property type="match status" value="1"/>
</dbReference>
<keyword evidence="3" id="KW-0812">Transmembrane</keyword>
<feature type="domain" description="Guanylate cyclase" evidence="12">
    <location>
        <begin position="318"/>
        <end position="448"/>
    </location>
</feature>
<accession>A0ABM0MB22</accession>
<comment type="similarity">
    <text evidence="9">Belongs to the adenylyl cyclase class-4/guanylyl cyclase family.</text>
</comment>
<keyword evidence="4" id="KW-0547">Nucleotide-binding</keyword>
<evidence type="ECO:0000313" key="14">
    <source>
        <dbReference type="RefSeq" id="XP_006817213.1"/>
    </source>
</evidence>
<sequence>TSAVSLKSTTDNDHVFTKTCTYKGNVYAIKFFSPGKRIALTPPLLLELKQDILENEVIKLDWMFRYSLMLDVCKGLEYLQNSFLRCHGNLKSSNCVVDSRFVLKLTDFGLSELRPPVPTYTDTGGVFDNIADEEKVFKSMLWKAPEILRGSVLSSGNQKADIYAFSIIMQEIAIRCGPFYTDEYNLTPAEMIENVRSVHSPPFRPLVGGLDCPKELEGLMTRCWAEDPSERPDISHIKGIVRKLNPATKKGDNILDNLLARMEQYANNLEGLVEERTSQYLEEKKRAEDLLDRLLPRSVSSQLKQGMNVQAEWFDEVTIYFSDIVGFTALSACSTPIQIVDLLNDLYTCFDAIIDNYDVYKVETIGDAYMVVSGLPVRNGDHHVCEIAKMSLTLLEAVNTFKIRHMPTEQLKLRIGVHSGPVCAGVVGLKMPRYCLFGDTVNTASRMESNGEPRKIHISVTTATLLSKFQEFELTLRGEVKVKGKGSMTTYWLISYKDPDRGISSVRSNVILNNLNSSCCK</sequence>
<comment type="catalytic activity">
    <reaction evidence="10">
        <text>GTP = 3',5'-cyclic GMP + diphosphate</text>
        <dbReference type="Rhea" id="RHEA:13665"/>
        <dbReference type="ChEBI" id="CHEBI:33019"/>
        <dbReference type="ChEBI" id="CHEBI:37565"/>
        <dbReference type="ChEBI" id="CHEBI:57746"/>
        <dbReference type="EC" id="4.6.1.2"/>
    </reaction>
</comment>
<evidence type="ECO:0000256" key="3">
    <source>
        <dbReference type="ARBA" id="ARBA00022692"/>
    </source>
</evidence>
<dbReference type="InterPro" id="IPR001054">
    <property type="entry name" value="A/G_cyclase"/>
</dbReference>
<evidence type="ECO:0000256" key="5">
    <source>
        <dbReference type="ARBA" id="ARBA00022989"/>
    </source>
</evidence>
<dbReference type="Gene3D" id="1.10.510.10">
    <property type="entry name" value="Transferase(Phosphotransferase) domain 1"/>
    <property type="match status" value="1"/>
</dbReference>
<dbReference type="GeneID" id="100376672"/>
<gene>
    <name evidence="14" type="primary">LOC100376672</name>
</gene>
<evidence type="ECO:0000259" key="12">
    <source>
        <dbReference type="PROSITE" id="PS50125"/>
    </source>
</evidence>
<dbReference type="Gene3D" id="3.30.70.1230">
    <property type="entry name" value="Nucleotide cyclase"/>
    <property type="match status" value="1"/>
</dbReference>
<feature type="non-terminal residue" evidence="14">
    <location>
        <position position="1"/>
    </location>
</feature>
<keyword evidence="7 9" id="KW-0456">Lyase</keyword>
<dbReference type="PROSITE" id="PS50011">
    <property type="entry name" value="PROTEIN_KINASE_DOM"/>
    <property type="match status" value="1"/>
</dbReference>
<dbReference type="InterPro" id="IPR050401">
    <property type="entry name" value="Cyclic_nucleotide_synthase"/>
</dbReference>
<evidence type="ECO:0000256" key="8">
    <source>
        <dbReference type="ARBA" id="ARBA00023293"/>
    </source>
</evidence>
<dbReference type="Pfam" id="PF00211">
    <property type="entry name" value="Guanylate_cyc"/>
    <property type="match status" value="1"/>
</dbReference>
<dbReference type="PROSITE" id="PS00452">
    <property type="entry name" value="GUANYLATE_CYCLASE_1"/>
    <property type="match status" value="1"/>
</dbReference>
<dbReference type="Proteomes" id="UP000694865">
    <property type="component" value="Unplaced"/>
</dbReference>
<evidence type="ECO:0000256" key="4">
    <source>
        <dbReference type="ARBA" id="ARBA00022741"/>
    </source>
</evidence>
<dbReference type="SMART" id="SM00044">
    <property type="entry name" value="CYCc"/>
    <property type="match status" value="1"/>
</dbReference>
<dbReference type="SUPFAM" id="SSF55073">
    <property type="entry name" value="Nucleotide cyclase"/>
    <property type="match status" value="1"/>
</dbReference>
<reference evidence="14" key="1">
    <citation type="submission" date="2025-08" db="UniProtKB">
        <authorList>
            <consortium name="RefSeq"/>
        </authorList>
    </citation>
    <scope>IDENTIFICATION</scope>
    <source>
        <tissue evidence="14">Testes</tissue>
    </source>
</reference>
<dbReference type="InterPro" id="IPR000719">
    <property type="entry name" value="Prot_kinase_dom"/>
</dbReference>